<accession>A0A8T0FC11</accession>
<gene>
    <name evidence="2" type="ORF">HNY73_006700</name>
</gene>
<proteinExistence type="predicted"/>
<reference evidence="2" key="2">
    <citation type="submission" date="2020-06" db="EMBL/GenBank/DDBJ databases">
        <authorList>
            <person name="Sheffer M."/>
        </authorList>
    </citation>
    <scope>NUCLEOTIDE SEQUENCE</scope>
</reference>
<protein>
    <submittedName>
        <fullName evidence="2">Uncharacterized protein</fullName>
    </submittedName>
</protein>
<dbReference type="Proteomes" id="UP000807504">
    <property type="component" value="Unassembled WGS sequence"/>
</dbReference>
<comment type="caution">
    <text evidence="2">The sequence shown here is derived from an EMBL/GenBank/DDBJ whole genome shotgun (WGS) entry which is preliminary data.</text>
</comment>
<dbReference type="EMBL" id="JABXBU010000012">
    <property type="protein sequence ID" value="KAF8788686.1"/>
    <property type="molecule type" value="Genomic_DNA"/>
</dbReference>
<name>A0A8T0FC11_ARGBR</name>
<feature type="compositionally biased region" description="Low complexity" evidence="1">
    <location>
        <begin position="10"/>
        <end position="25"/>
    </location>
</feature>
<organism evidence="2 3">
    <name type="scientific">Argiope bruennichi</name>
    <name type="common">Wasp spider</name>
    <name type="synonym">Aranea bruennichi</name>
    <dbReference type="NCBI Taxonomy" id="94029"/>
    <lineage>
        <taxon>Eukaryota</taxon>
        <taxon>Metazoa</taxon>
        <taxon>Ecdysozoa</taxon>
        <taxon>Arthropoda</taxon>
        <taxon>Chelicerata</taxon>
        <taxon>Arachnida</taxon>
        <taxon>Araneae</taxon>
        <taxon>Araneomorphae</taxon>
        <taxon>Entelegynae</taxon>
        <taxon>Araneoidea</taxon>
        <taxon>Araneidae</taxon>
        <taxon>Argiope</taxon>
    </lineage>
</organism>
<evidence type="ECO:0000256" key="1">
    <source>
        <dbReference type="SAM" id="MobiDB-lite"/>
    </source>
</evidence>
<keyword evidence="3" id="KW-1185">Reference proteome</keyword>
<evidence type="ECO:0000313" key="2">
    <source>
        <dbReference type="EMBL" id="KAF8788686.1"/>
    </source>
</evidence>
<dbReference type="AlphaFoldDB" id="A0A8T0FC11"/>
<reference evidence="2" key="1">
    <citation type="journal article" date="2020" name="bioRxiv">
        <title>Chromosome-level reference genome of the European wasp spider Argiope bruennichi: a resource for studies on range expansion and evolutionary adaptation.</title>
        <authorList>
            <person name="Sheffer M.M."/>
            <person name="Hoppe A."/>
            <person name="Krehenwinkel H."/>
            <person name="Uhl G."/>
            <person name="Kuss A.W."/>
            <person name="Jensen L."/>
            <person name="Jensen C."/>
            <person name="Gillespie R.G."/>
            <person name="Hoff K.J."/>
            <person name="Prost S."/>
        </authorList>
    </citation>
    <scope>NUCLEOTIDE SEQUENCE</scope>
</reference>
<evidence type="ECO:0000313" key="3">
    <source>
        <dbReference type="Proteomes" id="UP000807504"/>
    </source>
</evidence>
<sequence>MALNRRRLMHPTSPDDPISSSHSPTPGQPPPPYHRHSRMVETIACWTMATGLKGSRLGRNRMSGIVILTLSFLYDRRVVTKGPDLSDMVSVKGLLFPDMPTEKFWFNGIV</sequence>
<feature type="region of interest" description="Disordered" evidence="1">
    <location>
        <begin position="1"/>
        <end position="36"/>
    </location>
</feature>